<feature type="compositionally biased region" description="Basic and acidic residues" evidence="1">
    <location>
        <begin position="500"/>
        <end position="509"/>
    </location>
</feature>
<name>A0A9Q0R807_ANAIG</name>
<dbReference type="InterPro" id="IPR031570">
    <property type="entry name" value="NBEA/BDCP_DUF4704"/>
</dbReference>
<dbReference type="Pfam" id="PF15787">
    <property type="entry name" value="DUF4704"/>
    <property type="match status" value="1"/>
</dbReference>
<dbReference type="GO" id="GO:0019901">
    <property type="term" value="F:protein kinase binding"/>
    <property type="evidence" value="ECO:0007669"/>
    <property type="project" value="TreeGrafter"/>
</dbReference>
<dbReference type="GO" id="GO:0016020">
    <property type="term" value="C:membrane"/>
    <property type="evidence" value="ECO:0007669"/>
    <property type="project" value="TreeGrafter"/>
</dbReference>
<feature type="domain" description="DUF4704" evidence="2">
    <location>
        <begin position="317"/>
        <end position="483"/>
    </location>
</feature>
<proteinExistence type="predicted"/>
<dbReference type="OrthoDB" id="26681at2759"/>
<dbReference type="PANTHER" id="PTHR13743">
    <property type="entry name" value="BEIGE/BEACH-RELATED"/>
    <property type="match status" value="1"/>
</dbReference>
<keyword evidence="4" id="KW-1185">Reference proteome</keyword>
<organism evidence="3 4">
    <name type="scientific">Anaeramoeba ignava</name>
    <name type="common">Anaerobic marine amoeba</name>
    <dbReference type="NCBI Taxonomy" id="1746090"/>
    <lineage>
        <taxon>Eukaryota</taxon>
        <taxon>Metamonada</taxon>
        <taxon>Anaeramoebidae</taxon>
        <taxon>Anaeramoeba</taxon>
    </lineage>
</organism>
<accession>A0A9Q0R807</accession>
<dbReference type="GO" id="GO:0005829">
    <property type="term" value="C:cytosol"/>
    <property type="evidence" value="ECO:0007669"/>
    <property type="project" value="TreeGrafter"/>
</dbReference>
<sequence>MKQYFSFLKDELKRSIKSNQYANLMLIELRKMINKNQQQEENPINFFDFYEQNSNVQLPTFRNSLISKKFSFFTWIRFEDFQNIFSPLKENIENENIEKIYKTQILSFLTDDSKGIELLLEFNKETKQPESFLYKIYLSQENELIETKFPFEIETKKWTFFVFTQKYKRLNSELEVCIYLGEKQQSSKIIKLTKKIGNTKQPFIQNEIGSNFTFSNQENQKSFFGQIGTIYFFQEFLNENQVKAIHFLGPNYKSFFYQNEIFEYSNPKFEKELKENFNGKLSQKTIIYHNPKETKNNFCLNQSPSNIVKGNSKINKIYSFTKTNFQDIIHCLGGIRSFFYLILQIDELFDVKKMEMNKLQLLSNENVNENVNENSSDTKQEISTTNVNEINPKSLFEEILKIIRDILLNDPNFQEEMIQKQLFPIFSNLLKSINPKYFSSQIYDFIKKLKENIENEQFQIQLKNNLIFDFNIWKHFIFEIQQQNINKESEENNENNENDENNKNDENIKNNENNENNENNKNIKNNENNENIKNNEK</sequence>
<dbReference type="InterPro" id="IPR050865">
    <property type="entry name" value="BEACH_Domain"/>
</dbReference>
<protein>
    <submittedName>
        <fullName evidence="3">Beach domain-containing protein lvsc</fullName>
    </submittedName>
</protein>
<evidence type="ECO:0000313" key="4">
    <source>
        <dbReference type="Proteomes" id="UP001149090"/>
    </source>
</evidence>
<evidence type="ECO:0000313" key="3">
    <source>
        <dbReference type="EMBL" id="KAJ5069868.1"/>
    </source>
</evidence>
<evidence type="ECO:0000256" key="1">
    <source>
        <dbReference type="SAM" id="MobiDB-lite"/>
    </source>
</evidence>
<feature type="region of interest" description="Disordered" evidence="1">
    <location>
        <begin position="488"/>
        <end position="537"/>
    </location>
</feature>
<dbReference type="Proteomes" id="UP001149090">
    <property type="component" value="Unassembled WGS sequence"/>
</dbReference>
<dbReference type="SUPFAM" id="SSF49899">
    <property type="entry name" value="Concanavalin A-like lectins/glucanases"/>
    <property type="match status" value="1"/>
</dbReference>
<evidence type="ECO:0000259" key="2">
    <source>
        <dbReference type="Pfam" id="PF15787"/>
    </source>
</evidence>
<comment type="caution">
    <text evidence="3">The sequence shown here is derived from an EMBL/GenBank/DDBJ whole genome shotgun (WGS) entry which is preliminary data.</text>
</comment>
<dbReference type="AlphaFoldDB" id="A0A9Q0R807"/>
<dbReference type="PANTHER" id="PTHR13743:SF112">
    <property type="entry name" value="BEACH DOMAIN-CONTAINING PROTEIN"/>
    <property type="match status" value="1"/>
</dbReference>
<dbReference type="InterPro" id="IPR013320">
    <property type="entry name" value="ConA-like_dom_sf"/>
</dbReference>
<dbReference type="EMBL" id="JAPDFW010000102">
    <property type="protein sequence ID" value="KAJ5069868.1"/>
    <property type="molecule type" value="Genomic_DNA"/>
</dbReference>
<feature type="compositionally biased region" description="Low complexity" evidence="1">
    <location>
        <begin position="510"/>
        <end position="537"/>
    </location>
</feature>
<gene>
    <name evidence="3" type="ORF">M0811_11530</name>
</gene>
<dbReference type="GO" id="GO:0008104">
    <property type="term" value="P:intracellular protein localization"/>
    <property type="evidence" value="ECO:0007669"/>
    <property type="project" value="TreeGrafter"/>
</dbReference>
<reference evidence="3" key="1">
    <citation type="submission" date="2022-10" db="EMBL/GenBank/DDBJ databases">
        <title>Novel sulphate-reducing endosymbionts in the free-living metamonad Anaeramoeba.</title>
        <authorList>
            <person name="Jerlstrom-Hultqvist J."/>
            <person name="Cepicka I."/>
            <person name="Gallot-Lavallee L."/>
            <person name="Salas-Leiva D."/>
            <person name="Curtis B.A."/>
            <person name="Zahonova K."/>
            <person name="Pipaliya S."/>
            <person name="Dacks J."/>
            <person name="Roger A.J."/>
        </authorList>
    </citation>
    <scope>NUCLEOTIDE SEQUENCE</scope>
    <source>
        <strain evidence="3">BMAN</strain>
    </source>
</reference>